<evidence type="ECO:0000313" key="2">
    <source>
        <dbReference type="Proteomes" id="UP000828941"/>
    </source>
</evidence>
<gene>
    <name evidence="1" type="ORF">L6164_002631</name>
</gene>
<organism evidence="1 2">
    <name type="scientific">Bauhinia variegata</name>
    <name type="common">Purple orchid tree</name>
    <name type="synonym">Phanera variegata</name>
    <dbReference type="NCBI Taxonomy" id="167791"/>
    <lineage>
        <taxon>Eukaryota</taxon>
        <taxon>Viridiplantae</taxon>
        <taxon>Streptophyta</taxon>
        <taxon>Embryophyta</taxon>
        <taxon>Tracheophyta</taxon>
        <taxon>Spermatophyta</taxon>
        <taxon>Magnoliopsida</taxon>
        <taxon>eudicotyledons</taxon>
        <taxon>Gunneridae</taxon>
        <taxon>Pentapetalae</taxon>
        <taxon>rosids</taxon>
        <taxon>fabids</taxon>
        <taxon>Fabales</taxon>
        <taxon>Fabaceae</taxon>
        <taxon>Cercidoideae</taxon>
        <taxon>Cercideae</taxon>
        <taxon>Bauhiniinae</taxon>
        <taxon>Bauhinia</taxon>
    </lineage>
</organism>
<keyword evidence="2" id="KW-1185">Reference proteome</keyword>
<protein>
    <submittedName>
        <fullName evidence="1">Uncharacterized protein</fullName>
    </submittedName>
</protein>
<dbReference type="Proteomes" id="UP000828941">
    <property type="component" value="Chromosome 2"/>
</dbReference>
<accession>A0ACB9PZD8</accession>
<sequence length="100" mass="11635">MIIHSIALFLGESVAKKCSRFVLLVWLGLAFVLMQSYTANLSSILTLDQLKPSHPTIDSLIRDKENVGYRDSSFIRDLLRDHLHFDESWLKNYSRMEDYT</sequence>
<dbReference type="EMBL" id="CM039427">
    <property type="protein sequence ID" value="KAI4353700.1"/>
    <property type="molecule type" value="Genomic_DNA"/>
</dbReference>
<name>A0ACB9PZD8_BAUVA</name>
<evidence type="ECO:0000313" key="1">
    <source>
        <dbReference type="EMBL" id="KAI4353700.1"/>
    </source>
</evidence>
<reference evidence="1 2" key="1">
    <citation type="journal article" date="2022" name="DNA Res.">
        <title>Chromosomal-level genome assembly of the orchid tree Bauhinia variegata (Leguminosae; Cercidoideae) supports the allotetraploid origin hypothesis of Bauhinia.</title>
        <authorList>
            <person name="Zhong Y."/>
            <person name="Chen Y."/>
            <person name="Zheng D."/>
            <person name="Pang J."/>
            <person name="Liu Y."/>
            <person name="Luo S."/>
            <person name="Meng S."/>
            <person name="Qian L."/>
            <person name="Wei D."/>
            <person name="Dai S."/>
            <person name="Zhou R."/>
        </authorList>
    </citation>
    <scope>NUCLEOTIDE SEQUENCE [LARGE SCALE GENOMIC DNA]</scope>
    <source>
        <strain evidence="1">BV-YZ2020</strain>
    </source>
</reference>
<comment type="caution">
    <text evidence="1">The sequence shown here is derived from an EMBL/GenBank/DDBJ whole genome shotgun (WGS) entry which is preliminary data.</text>
</comment>
<proteinExistence type="predicted"/>